<sequence>MGFVFLLLVAISDEELFSQNADSSRPHLPRRGANLIGNSAVRDASNWTILGDTTFDSCDLPMFVASSSQLVIIWTLIPVF</sequence>
<name>A0A5C5WBX7_9BACT</name>
<protein>
    <submittedName>
        <fullName evidence="1">Uncharacterized protein</fullName>
    </submittedName>
</protein>
<evidence type="ECO:0000313" key="2">
    <source>
        <dbReference type="Proteomes" id="UP000316598"/>
    </source>
</evidence>
<evidence type="ECO:0000313" key="1">
    <source>
        <dbReference type="EMBL" id="TWT48007.1"/>
    </source>
</evidence>
<dbReference type="Proteomes" id="UP000316598">
    <property type="component" value="Unassembled WGS sequence"/>
</dbReference>
<dbReference type="AlphaFoldDB" id="A0A5C5WBX7"/>
<proteinExistence type="predicted"/>
<reference evidence="1 2" key="1">
    <citation type="submission" date="2019-02" db="EMBL/GenBank/DDBJ databases">
        <title>Deep-cultivation of Planctomycetes and their phenomic and genomic characterization uncovers novel biology.</title>
        <authorList>
            <person name="Wiegand S."/>
            <person name="Jogler M."/>
            <person name="Boedeker C."/>
            <person name="Pinto D."/>
            <person name="Vollmers J."/>
            <person name="Rivas-Marin E."/>
            <person name="Kohn T."/>
            <person name="Peeters S.H."/>
            <person name="Heuer A."/>
            <person name="Rast P."/>
            <person name="Oberbeckmann S."/>
            <person name="Bunk B."/>
            <person name="Jeske O."/>
            <person name="Meyerdierks A."/>
            <person name="Storesund J.E."/>
            <person name="Kallscheuer N."/>
            <person name="Luecker S."/>
            <person name="Lage O.M."/>
            <person name="Pohl T."/>
            <person name="Merkel B.J."/>
            <person name="Hornburger P."/>
            <person name="Mueller R.-W."/>
            <person name="Bruemmer F."/>
            <person name="Labrenz M."/>
            <person name="Spormann A.M."/>
            <person name="Op Den Camp H."/>
            <person name="Overmann J."/>
            <person name="Amann R."/>
            <person name="Jetten M.S.M."/>
            <person name="Mascher T."/>
            <person name="Medema M.H."/>
            <person name="Devos D.P."/>
            <person name="Kaster A.-K."/>
            <person name="Ovreas L."/>
            <person name="Rohde M."/>
            <person name="Galperin M.Y."/>
            <person name="Jogler C."/>
        </authorList>
    </citation>
    <scope>NUCLEOTIDE SEQUENCE [LARGE SCALE GENOMIC DNA]</scope>
    <source>
        <strain evidence="1 2">Pla22</strain>
    </source>
</reference>
<dbReference type="EMBL" id="SJPI01000004">
    <property type="protein sequence ID" value="TWT48007.1"/>
    <property type="molecule type" value="Genomic_DNA"/>
</dbReference>
<dbReference type="RefSeq" id="WP_146517424.1">
    <property type="nucleotide sequence ID" value="NZ_SJPI01000004.1"/>
</dbReference>
<gene>
    <name evidence="1" type="ORF">Pla22_50070</name>
</gene>
<organism evidence="1 2">
    <name type="scientific">Rubripirellula amarantea</name>
    <dbReference type="NCBI Taxonomy" id="2527999"/>
    <lineage>
        <taxon>Bacteria</taxon>
        <taxon>Pseudomonadati</taxon>
        <taxon>Planctomycetota</taxon>
        <taxon>Planctomycetia</taxon>
        <taxon>Pirellulales</taxon>
        <taxon>Pirellulaceae</taxon>
        <taxon>Rubripirellula</taxon>
    </lineage>
</organism>
<accession>A0A5C5WBX7</accession>
<keyword evidence="2" id="KW-1185">Reference proteome</keyword>
<comment type="caution">
    <text evidence="1">The sequence shown here is derived from an EMBL/GenBank/DDBJ whole genome shotgun (WGS) entry which is preliminary data.</text>
</comment>